<keyword evidence="2" id="KW-0238">DNA-binding</keyword>
<dbReference type="InterPro" id="IPR051011">
    <property type="entry name" value="Metal_resp_trans_reg"/>
</dbReference>
<dbReference type="InterPro" id="IPR001845">
    <property type="entry name" value="HTH_ArsR_DNA-bd_dom"/>
</dbReference>
<keyword evidence="1" id="KW-0805">Transcription regulation</keyword>
<organism evidence="6 7">
    <name type="scientific">Clostridium kluyveri (strain NBRC 12016)</name>
    <dbReference type="NCBI Taxonomy" id="583346"/>
    <lineage>
        <taxon>Bacteria</taxon>
        <taxon>Bacillati</taxon>
        <taxon>Bacillota</taxon>
        <taxon>Clostridia</taxon>
        <taxon>Eubacteriales</taxon>
        <taxon>Clostridiaceae</taxon>
        <taxon>Clostridium</taxon>
    </lineage>
</organism>
<evidence type="ECO:0000259" key="5">
    <source>
        <dbReference type="PROSITE" id="PS50987"/>
    </source>
</evidence>
<evidence type="ECO:0000313" key="7">
    <source>
        <dbReference type="Proteomes" id="UP000007969"/>
    </source>
</evidence>
<dbReference type="Proteomes" id="UP000007969">
    <property type="component" value="Chromosome"/>
</dbReference>
<evidence type="ECO:0000256" key="3">
    <source>
        <dbReference type="ARBA" id="ARBA00023163"/>
    </source>
</evidence>
<dbReference type="Pfam" id="PF01022">
    <property type="entry name" value="HTH_5"/>
    <property type="match status" value="1"/>
</dbReference>
<dbReference type="PROSITE" id="PS00846">
    <property type="entry name" value="HTH_ARSR_1"/>
    <property type="match status" value="1"/>
</dbReference>
<dbReference type="InterPro" id="IPR036390">
    <property type="entry name" value="WH_DNA-bd_sf"/>
</dbReference>
<keyword evidence="3" id="KW-0804">Transcription</keyword>
<proteinExistence type="predicted"/>
<evidence type="ECO:0000313" key="6">
    <source>
        <dbReference type="EMBL" id="BAH08347.1"/>
    </source>
</evidence>
<dbReference type="NCBIfam" id="NF033788">
    <property type="entry name" value="HTH_metalloreg"/>
    <property type="match status" value="1"/>
</dbReference>
<dbReference type="GO" id="GO:0046686">
    <property type="term" value="P:response to cadmium ion"/>
    <property type="evidence" value="ECO:0007669"/>
    <property type="project" value="UniProtKB-KW"/>
</dbReference>
<dbReference type="PRINTS" id="PR00778">
    <property type="entry name" value="HTHARSR"/>
</dbReference>
<dbReference type="GO" id="GO:0003677">
    <property type="term" value="F:DNA binding"/>
    <property type="evidence" value="ECO:0007669"/>
    <property type="project" value="UniProtKB-KW"/>
</dbReference>
<sequence>MNNNTMLKTMNNHSFVDIKKHMVDDKSIYDMAEVFKALNDPTRLKIINILIVSELCVNDIANLLEISQPAISHHLKELRQLKLIKYHKKGRSVFYSLDDEHIHPLFQQCLEHVNENTKSYC</sequence>
<name>B9DXA4_CLOK1</name>
<dbReference type="CDD" id="cd00090">
    <property type="entry name" value="HTH_ARSR"/>
    <property type="match status" value="1"/>
</dbReference>
<dbReference type="AlphaFoldDB" id="B9DXA4"/>
<dbReference type="PROSITE" id="PS50987">
    <property type="entry name" value="HTH_ARSR_2"/>
    <property type="match status" value="1"/>
</dbReference>
<dbReference type="InterPro" id="IPR018334">
    <property type="entry name" value="ArsR_HTH"/>
</dbReference>
<dbReference type="PANTHER" id="PTHR43132:SF6">
    <property type="entry name" value="HTH-TYPE TRANSCRIPTIONAL REPRESSOR CZRA"/>
    <property type="match status" value="1"/>
</dbReference>
<feature type="domain" description="HTH arsR-type" evidence="5">
    <location>
        <begin position="23"/>
        <end position="117"/>
    </location>
</feature>
<dbReference type="KEGG" id="ckr:CKR_3296"/>
<dbReference type="GO" id="GO:0003700">
    <property type="term" value="F:DNA-binding transcription factor activity"/>
    <property type="evidence" value="ECO:0007669"/>
    <property type="project" value="InterPro"/>
</dbReference>
<keyword evidence="4" id="KW-0105">Cadmium resistance</keyword>
<dbReference type="InterPro" id="IPR036388">
    <property type="entry name" value="WH-like_DNA-bd_sf"/>
</dbReference>
<evidence type="ECO:0000256" key="4">
    <source>
        <dbReference type="ARBA" id="ARBA00043263"/>
    </source>
</evidence>
<dbReference type="SMART" id="SM00418">
    <property type="entry name" value="HTH_ARSR"/>
    <property type="match status" value="1"/>
</dbReference>
<dbReference type="SUPFAM" id="SSF46785">
    <property type="entry name" value="Winged helix' DNA-binding domain"/>
    <property type="match status" value="1"/>
</dbReference>
<dbReference type="EMBL" id="AP009049">
    <property type="protein sequence ID" value="BAH08347.1"/>
    <property type="molecule type" value="Genomic_DNA"/>
</dbReference>
<dbReference type="Gene3D" id="1.10.10.10">
    <property type="entry name" value="Winged helix-like DNA-binding domain superfamily/Winged helix DNA-binding domain"/>
    <property type="match status" value="1"/>
</dbReference>
<dbReference type="InterPro" id="IPR011991">
    <property type="entry name" value="ArsR-like_HTH"/>
</dbReference>
<accession>B9DXA4</accession>
<gene>
    <name evidence="6" type="ordered locus">CKR_3296</name>
</gene>
<dbReference type="HOGENOM" id="CLU_097806_7_3_9"/>
<dbReference type="PANTHER" id="PTHR43132">
    <property type="entry name" value="ARSENICAL RESISTANCE OPERON REPRESSOR ARSR-RELATED"/>
    <property type="match status" value="1"/>
</dbReference>
<evidence type="ECO:0000256" key="1">
    <source>
        <dbReference type="ARBA" id="ARBA00023015"/>
    </source>
</evidence>
<protein>
    <recommendedName>
        <fullName evidence="5">HTH arsR-type domain-containing protein</fullName>
    </recommendedName>
</protein>
<reference evidence="7" key="1">
    <citation type="submission" date="2005-09" db="EMBL/GenBank/DDBJ databases">
        <title>Complete genome sequence of Clostridium kluyveri and comparative genomics of Clostridia species.</title>
        <authorList>
            <person name="Inui M."/>
            <person name="Nonaka H."/>
            <person name="Shinoda Y."/>
            <person name="Ikenaga Y."/>
            <person name="Abe M."/>
            <person name="Naito K."/>
            <person name="Vertes A.A."/>
            <person name="Yukawa H."/>
        </authorList>
    </citation>
    <scope>NUCLEOTIDE SEQUENCE [LARGE SCALE GENOMIC DNA]</scope>
    <source>
        <strain evidence="7">NBRC 12016</strain>
    </source>
</reference>
<evidence type="ECO:0000256" key="2">
    <source>
        <dbReference type="ARBA" id="ARBA00023125"/>
    </source>
</evidence>